<evidence type="ECO:0000256" key="1">
    <source>
        <dbReference type="SAM" id="Phobius"/>
    </source>
</evidence>
<feature type="transmembrane region" description="Helical" evidence="1">
    <location>
        <begin position="226"/>
        <end position="245"/>
    </location>
</feature>
<dbReference type="PANTHER" id="PTHR20992">
    <property type="entry name" value="AT15442P-RELATED"/>
    <property type="match status" value="1"/>
</dbReference>
<feature type="transmembrane region" description="Helical" evidence="1">
    <location>
        <begin position="33"/>
        <end position="51"/>
    </location>
</feature>
<keyword evidence="1" id="KW-0812">Transmembrane</keyword>
<sequence>MNKFLYFFNLHEGEDDKENVLESVVKNISFRGANAWILACAIVVASVGLNVNSTAVIIGAMLISPLMGPIIGAGFALGTYNFPLLKKSMKNLGIATLISLVVSFIYFLLSPFKDAQSELLARTSPNIYDVLIAVFGGLVGVIAITRENKGNPIPGVAIATALMPPLCTAGYGLAIGNLAFFAGAIYLYFINCFFICLATFVIVKYLKYPKINFVDAKKEKRITRSITFLILVLVLPSFYFAYILLQERKYVNKVNQFIQQEFVDRGYTIIYERLQFNAKPKKIELAFLSKKMDDREIQTFQERLKNFGISNTELIIRQDSLDLKADILKEINKQSYVVSEKDITIRNLSNRISRFELDHPQLNKNIQVLFPQITSYTIGRQTGYVSADSSIQSIALIYDANTELEEAELFKLSGWLKNQYPKDSVIVLKR</sequence>
<keyword evidence="1" id="KW-1133">Transmembrane helix</keyword>
<organism evidence="2 3">
    <name type="scientific">Sphingobacterium alkalisoli</name>
    <dbReference type="NCBI Taxonomy" id="1874115"/>
    <lineage>
        <taxon>Bacteria</taxon>
        <taxon>Pseudomonadati</taxon>
        <taxon>Bacteroidota</taxon>
        <taxon>Sphingobacteriia</taxon>
        <taxon>Sphingobacteriales</taxon>
        <taxon>Sphingobacteriaceae</taxon>
        <taxon>Sphingobacterium</taxon>
    </lineage>
</organism>
<feature type="transmembrane region" description="Helical" evidence="1">
    <location>
        <begin position="57"/>
        <end position="80"/>
    </location>
</feature>
<dbReference type="RefSeq" id="WP_136820279.1">
    <property type="nucleotide sequence ID" value="NZ_BMJX01000002.1"/>
</dbReference>
<evidence type="ECO:0000313" key="2">
    <source>
        <dbReference type="EMBL" id="TJY66930.1"/>
    </source>
</evidence>
<feature type="transmembrane region" description="Helical" evidence="1">
    <location>
        <begin position="127"/>
        <end position="144"/>
    </location>
</feature>
<protein>
    <submittedName>
        <fullName evidence="2">DUF389 domain-containing protein</fullName>
    </submittedName>
</protein>
<dbReference type="AlphaFoldDB" id="A0A4U0H5E6"/>
<dbReference type="PANTHER" id="PTHR20992:SF9">
    <property type="entry name" value="AT15442P-RELATED"/>
    <property type="match status" value="1"/>
</dbReference>
<name>A0A4U0H5E6_9SPHI</name>
<gene>
    <name evidence="2" type="ORF">FAZ19_08490</name>
</gene>
<dbReference type="Pfam" id="PF04087">
    <property type="entry name" value="DUF389"/>
    <property type="match status" value="1"/>
</dbReference>
<dbReference type="OrthoDB" id="9790659at2"/>
<dbReference type="EMBL" id="SUKA01000002">
    <property type="protein sequence ID" value="TJY66930.1"/>
    <property type="molecule type" value="Genomic_DNA"/>
</dbReference>
<dbReference type="InterPro" id="IPR005240">
    <property type="entry name" value="DUF389"/>
</dbReference>
<feature type="transmembrane region" description="Helical" evidence="1">
    <location>
        <begin position="92"/>
        <end position="112"/>
    </location>
</feature>
<dbReference type="Proteomes" id="UP000309872">
    <property type="component" value="Unassembled WGS sequence"/>
</dbReference>
<accession>A0A4U0H5E6</accession>
<feature type="transmembrane region" description="Helical" evidence="1">
    <location>
        <begin position="185"/>
        <end position="206"/>
    </location>
</feature>
<keyword evidence="3" id="KW-1185">Reference proteome</keyword>
<keyword evidence="1" id="KW-0472">Membrane</keyword>
<reference evidence="2 3" key="1">
    <citation type="submission" date="2019-04" db="EMBL/GenBank/DDBJ databases">
        <title>Sphingobacterium olei sp. nov., isolated from oil-contaminated soil.</title>
        <authorList>
            <person name="Liu B."/>
        </authorList>
    </citation>
    <scope>NUCLEOTIDE SEQUENCE [LARGE SCALE GENOMIC DNA]</scope>
    <source>
        <strain evidence="2 3">Y3L14</strain>
    </source>
</reference>
<proteinExistence type="predicted"/>
<evidence type="ECO:0000313" key="3">
    <source>
        <dbReference type="Proteomes" id="UP000309872"/>
    </source>
</evidence>
<comment type="caution">
    <text evidence="2">The sequence shown here is derived from an EMBL/GenBank/DDBJ whole genome shotgun (WGS) entry which is preliminary data.</text>
</comment>
<feature type="transmembrane region" description="Helical" evidence="1">
    <location>
        <begin position="156"/>
        <end position="179"/>
    </location>
</feature>